<gene>
    <name evidence="1" type="ORF">CGGC5_v016915</name>
</gene>
<dbReference type="InParanoid" id="A0A7J6IFF7"/>
<comment type="caution">
    <text evidence="1">The sequence shown here is derived from an EMBL/GenBank/DDBJ whole genome shotgun (WGS) entry which is preliminary data.</text>
</comment>
<evidence type="ECO:0000313" key="1">
    <source>
        <dbReference type="EMBL" id="KAF4474600.1"/>
    </source>
</evidence>
<organism evidence="1 2">
    <name type="scientific">Colletotrichum fructicola (strain Nara gc5)</name>
    <name type="common">Anthracnose fungus</name>
    <name type="synonym">Colletotrichum gloeosporioides (strain Nara gc5)</name>
    <dbReference type="NCBI Taxonomy" id="1213859"/>
    <lineage>
        <taxon>Eukaryota</taxon>
        <taxon>Fungi</taxon>
        <taxon>Dikarya</taxon>
        <taxon>Ascomycota</taxon>
        <taxon>Pezizomycotina</taxon>
        <taxon>Sordariomycetes</taxon>
        <taxon>Hypocreomycetidae</taxon>
        <taxon>Glomerellales</taxon>
        <taxon>Glomerellaceae</taxon>
        <taxon>Colletotrichum</taxon>
        <taxon>Colletotrichum gloeosporioides species complex</taxon>
    </lineage>
</organism>
<accession>A0A7J6IFF7</accession>
<dbReference type="GeneID" id="43610020"/>
<reference evidence="1 2" key="2">
    <citation type="submission" date="2020-04" db="EMBL/GenBank/DDBJ databases">
        <title>Genome sequencing and assembly of multiple isolates from the Colletotrichum gloeosporioides species complex.</title>
        <authorList>
            <person name="Gan P."/>
            <person name="Shirasu K."/>
        </authorList>
    </citation>
    <scope>NUCLEOTIDE SEQUENCE [LARGE SCALE GENOMIC DNA]</scope>
    <source>
        <strain evidence="1 2">Nara gc5</strain>
    </source>
</reference>
<protein>
    <submittedName>
        <fullName evidence="1">Uncharacterized protein</fullName>
    </submittedName>
</protein>
<dbReference type="RefSeq" id="XP_031877553.1">
    <property type="nucleotide sequence ID" value="XM_032025872.1"/>
</dbReference>
<dbReference type="AlphaFoldDB" id="A0A7J6IFF7"/>
<dbReference type="EMBL" id="ANPB02000011">
    <property type="protein sequence ID" value="KAF4474600.1"/>
    <property type="molecule type" value="Genomic_DNA"/>
</dbReference>
<evidence type="ECO:0000313" key="2">
    <source>
        <dbReference type="Proteomes" id="UP000011096"/>
    </source>
</evidence>
<dbReference type="Proteomes" id="UP000011096">
    <property type="component" value="Unassembled WGS sequence"/>
</dbReference>
<reference evidence="1 2" key="1">
    <citation type="submission" date="2012-08" db="EMBL/GenBank/DDBJ databases">
        <authorList>
            <person name="Gan P.H.P."/>
            <person name="Ikeda K."/>
            <person name="Irieda H."/>
            <person name="Narusaka M."/>
            <person name="O'Connell R.J."/>
            <person name="Narusaka Y."/>
            <person name="Takano Y."/>
            <person name="Kubo Y."/>
            <person name="Shirasu K."/>
        </authorList>
    </citation>
    <scope>NUCLEOTIDE SEQUENCE [LARGE SCALE GENOMIC DNA]</scope>
    <source>
        <strain evidence="1 2">Nara gc5</strain>
    </source>
</reference>
<keyword evidence="2" id="KW-1185">Reference proteome</keyword>
<sequence length="89" mass="9819">MCTRQLTADISVLVNHIYAHPKAGYSICRCGFATGNPADIQLYNEMAIVCYVANTYVASTFESHGMIAHAQRKIGTFTPFSTLQQNIMT</sequence>
<proteinExistence type="predicted"/>
<name>A0A7J6IFF7_COLFN</name>